<organism evidence="2 3">
    <name type="scientific">Paenibacillus soyae</name>
    <dbReference type="NCBI Taxonomy" id="2969249"/>
    <lineage>
        <taxon>Bacteria</taxon>
        <taxon>Bacillati</taxon>
        <taxon>Bacillota</taxon>
        <taxon>Bacilli</taxon>
        <taxon>Bacillales</taxon>
        <taxon>Paenibacillaceae</taxon>
        <taxon>Paenibacillus</taxon>
    </lineage>
</organism>
<gene>
    <name evidence="2" type="ORF">NQZ67_07420</name>
</gene>
<sequence>MGALWDKIEWLYSLIALIPILPFAIVLFGYGAYIQNRKKALLLAMDVSNAFFILCVAALFNMLFDSNFGLYGILLVMILGGGLIGNAQFRKRGNVDVKRVFRAIWRMSFFAMTALYLVFMIILIGRVVFTVA</sequence>
<dbReference type="Proteomes" id="UP001141950">
    <property type="component" value="Unassembled WGS sequence"/>
</dbReference>
<accession>A0A9X2MN34</accession>
<dbReference type="Pfam" id="PF11877">
    <property type="entry name" value="DUF3397"/>
    <property type="match status" value="1"/>
</dbReference>
<dbReference type="EMBL" id="JANIPJ010000004">
    <property type="protein sequence ID" value="MCR2803711.1"/>
    <property type="molecule type" value="Genomic_DNA"/>
</dbReference>
<keyword evidence="1" id="KW-0812">Transmembrane</keyword>
<reference evidence="2" key="1">
    <citation type="submission" date="2022-08" db="EMBL/GenBank/DDBJ databases">
        <title>The genomic sequence of strain Paenibacillus sp. SCIV0701.</title>
        <authorList>
            <person name="Zhao H."/>
        </authorList>
    </citation>
    <scope>NUCLEOTIDE SEQUENCE</scope>
    <source>
        <strain evidence="2">SCIV0701</strain>
    </source>
</reference>
<evidence type="ECO:0000313" key="3">
    <source>
        <dbReference type="Proteomes" id="UP001141950"/>
    </source>
</evidence>
<feature type="transmembrane region" description="Helical" evidence="1">
    <location>
        <begin position="70"/>
        <end position="89"/>
    </location>
</feature>
<comment type="caution">
    <text evidence="2">The sequence shown here is derived from an EMBL/GenBank/DDBJ whole genome shotgun (WGS) entry which is preliminary data.</text>
</comment>
<name>A0A9X2MN34_9BACL</name>
<feature type="transmembrane region" description="Helical" evidence="1">
    <location>
        <begin position="12"/>
        <end position="33"/>
    </location>
</feature>
<protein>
    <submittedName>
        <fullName evidence="2">DUF3397 domain-containing protein</fullName>
    </submittedName>
</protein>
<keyword evidence="3" id="KW-1185">Reference proteome</keyword>
<evidence type="ECO:0000256" key="1">
    <source>
        <dbReference type="SAM" id="Phobius"/>
    </source>
</evidence>
<evidence type="ECO:0000313" key="2">
    <source>
        <dbReference type="EMBL" id="MCR2803711.1"/>
    </source>
</evidence>
<proteinExistence type="predicted"/>
<keyword evidence="1" id="KW-0472">Membrane</keyword>
<dbReference type="InterPro" id="IPR024515">
    <property type="entry name" value="DUF3397"/>
</dbReference>
<dbReference type="RefSeq" id="WP_257444243.1">
    <property type="nucleotide sequence ID" value="NZ_JANIPJ010000004.1"/>
</dbReference>
<dbReference type="AlphaFoldDB" id="A0A9X2MN34"/>
<feature type="transmembrane region" description="Helical" evidence="1">
    <location>
        <begin position="40"/>
        <end position="64"/>
    </location>
</feature>
<keyword evidence="1" id="KW-1133">Transmembrane helix</keyword>
<feature type="transmembrane region" description="Helical" evidence="1">
    <location>
        <begin position="109"/>
        <end position="129"/>
    </location>
</feature>